<dbReference type="RefSeq" id="WP_065079862.1">
    <property type="nucleotide sequence ID" value="NZ_LROS01000077.1"/>
</dbReference>
<keyword evidence="1 2" id="KW-0732">Signal</keyword>
<accession>A0A1A6AIJ7</accession>
<evidence type="ECO:0000313" key="3">
    <source>
        <dbReference type="EMBL" id="OBR89871.1"/>
    </source>
</evidence>
<dbReference type="AlphaFoldDB" id="A0A1A6AIJ7"/>
<organism evidence="3 4">
    <name type="scientific">Clostridium ragsdalei P11</name>
    <dbReference type="NCBI Taxonomy" id="1353534"/>
    <lineage>
        <taxon>Bacteria</taxon>
        <taxon>Bacillati</taxon>
        <taxon>Bacillota</taxon>
        <taxon>Clostridia</taxon>
        <taxon>Eubacteriales</taxon>
        <taxon>Clostridiaceae</taxon>
        <taxon>Clostridium</taxon>
    </lineage>
</organism>
<dbReference type="PANTHER" id="PTHR37841">
    <property type="entry name" value="GLR2918 PROTEIN"/>
    <property type="match status" value="1"/>
</dbReference>
<dbReference type="Gene3D" id="2.60.40.1220">
    <property type="match status" value="1"/>
</dbReference>
<dbReference type="SUPFAM" id="SSF69360">
    <property type="entry name" value="Cell wall binding repeat"/>
    <property type="match status" value="1"/>
</dbReference>
<dbReference type="EMBL" id="LROS01000077">
    <property type="protein sequence ID" value="OBR89871.1"/>
    <property type="molecule type" value="Genomic_DNA"/>
</dbReference>
<sequence length="585" mass="64468">MKKVSKKYLSLIFTFILLSSTGFTLNSPKVSASNNLNYSITDLNMSCANVYAFEGNLAKFQNNNFYGLISKDGSIKLPAEFTSISSFKNGYAKVAKGSKFGFVNENGSIVVEPQFEEVSNFFTNGLAAVKQNSKWGLINSSGKIVTEPQYDAVYGFYNGLMRVRKGSSYGFLKSDGTLLSGCNYANAYDFNDGYAAVEEVSTWGLIDKSGNFKSFNFDELKSPILGLIPVKKDKHWGLSDMSGKIVLEPKYTDISYLNSNLIKVSSGDKRGAIDKKGNLILDLNYDSIIPADDGMCQIVQNGQYGLIDPTGKIIVHPQFSWIDTFQEGKAIVCSQDQYGFIDTKGELTHESQFDKVYAFKDGMARIDKNGKYGFINSKGDVVIDPIFENASDFNEGYAAVKKNTGSSSVESSDDSELKKEYIKWGYIDRLGSTFISYDFDSASGFNDGCSLAVKDGKCNIIKNPGIKSIPSTAINNPFKTWKIKFSKAIDGRHTLSNKDDTVLNDIDMTMTDNISVTDSSKKYANVSFTFEGPDTIVINPPSNGYTPGEIYTITVLSNGKYNIQDISGNKLKPNVTEMKFQVLDN</sequence>
<proteinExistence type="predicted"/>
<dbReference type="PANTHER" id="PTHR37841:SF1">
    <property type="entry name" value="DUF3298 DOMAIN-CONTAINING PROTEIN"/>
    <property type="match status" value="1"/>
</dbReference>
<dbReference type="InterPro" id="IPR032774">
    <property type="entry name" value="WG_beta_rep"/>
</dbReference>
<name>A0A1A6AIJ7_9CLOT</name>
<evidence type="ECO:0000313" key="4">
    <source>
        <dbReference type="Proteomes" id="UP000093954"/>
    </source>
</evidence>
<dbReference type="Proteomes" id="UP000093954">
    <property type="component" value="Unassembled WGS sequence"/>
</dbReference>
<gene>
    <name evidence="3" type="ORF">CLRAG_38480</name>
</gene>
<evidence type="ECO:0000256" key="2">
    <source>
        <dbReference type="SAM" id="SignalP"/>
    </source>
</evidence>
<comment type="caution">
    <text evidence="3">The sequence shown here is derived from an EMBL/GenBank/DDBJ whole genome shotgun (WGS) entry which is preliminary data.</text>
</comment>
<reference evidence="3 4" key="1">
    <citation type="journal article" date="2012" name="Front. Microbiol.">
        <title>Draft Genome Sequence of the Virulent Strain 01-B526 of the Fish Pathogen Aeromonas salmonicida.</title>
        <authorList>
            <person name="Charette S.J."/>
            <person name="Brochu F."/>
            <person name="Boyle B."/>
            <person name="Filion G."/>
            <person name="Tanaka K.H."/>
            <person name="Derome N."/>
        </authorList>
    </citation>
    <scope>NUCLEOTIDE SEQUENCE [LARGE SCALE GENOMIC DNA]</scope>
    <source>
        <strain evidence="3 4">P11</strain>
    </source>
</reference>
<protein>
    <submittedName>
        <fullName evidence="3">KWG leptospira</fullName>
    </submittedName>
</protein>
<dbReference type="InterPro" id="IPR014755">
    <property type="entry name" value="Cu-Rt/internalin_Ig-like"/>
</dbReference>
<dbReference type="Pfam" id="PF14903">
    <property type="entry name" value="WG_beta_rep"/>
    <property type="match status" value="7"/>
</dbReference>
<feature type="signal peptide" evidence="2">
    <location>
        <begin position="1"/>
        <end position="24"/>
    </location>
</feature>
<feature type="chain" id="PRO_5038663052" evidence="2">
    <location>
        <begin position="25"/>
        <end position="585"/>
    </location>
</feature>
<keyword evidence="4" id="KW-1185">Reference proteome</keyword>
<evidence type="ECO:0000256" key="1">
    <source>
        <dbReference type="ARBA" id="ARBA00022729"/>
    </source>
</evidence>
<dbReference type="PATRIC" id="fig|1353534.3.peg.3918"/>